<dbReference type="eggNOG" id="COG2010">
    <property type="taxonomic scope" value="Bacteria"/>
</dbReference>
<evidence type="ECO:0000256" key="8">
    <source>
        <dbReference type="SAM" id="Coils"/>
    </source>
</evidence>
<keyword evidence="12" id="KW-1185">Reference proteome</keyword>
<dbReference type="PROSITE" id="PS50005">
    <property type="entry name" value="TPR"/>
    <property type="match status" value="2"/>
</dbReference>
<evidence type="ECO:0000313" key="11">
    <source>
        <dbReference type="EMBL" id="ADR36099.1"/>
    </source>
</evidence>
<protein>
    <submittedName>
        <fullName evidence="11">Tetratricopeptide TPR_1 repeat-containing protein</fullName>
    </submittedName>
</protein>
<dbReference type="Gene3D" id="1.10.760.10">
    <property type="entry name" value="Cytochrome c-like domain"/>
    <property type="match status" value="1"/>
</dbReference>
<dbReference type="InterPro" id="IPR009056">
    <property type="entry name" value="Cyt_c-like_dom"/>
</dbReference>
<dbReference type="EMBL" id="CP002361">
    <property type="protein sequence ID" value="ADR36099.1"/>
    <property type="molecule type" value="Genomic_DNA"/>
</dbReference>
<organism evidence="11 12">
    <name type="scientific">Oceanithermus profundus (strain DSM 14977 / NBRC 100410 / VKM B-2274 / 506)</name>
    <dbReference type="NCBI Taxonomy" id="670487"/>
    <lineage>
        <taxon>Bacteria</taxon>
        <taxon>Thermotogati</taxon>
        <taxon>Deinococcota</taxon>
        <taxon>Deinococci</taxon>
        <taxon>Thermales</taxon>
        <taxon>Thermaceae</taxon>
        <taxon>Oceanithermus</taxon>
    </lineage>
</organism>
<evidence type="ECO:0000256" key="9">
    <source>
        <dbReference type="SAM" id="Phobius"/>
    </source>
</evidence>
<accession>E4U809</accession>
<dbReference type="AlphaFoldDB" id="E4U809"/>
<dbReference type="OrthoDB" id="9811281at2"/>
<dbReference type="GO" id="GO:0046872">
    <property type="term" value="F:metal ion binding"/>
    <property type="evidence" value="ECO:0007669"/>
    <property type="project" value="UniProtKB-KW"/>
</dbReference>
<dbReference type="InterPro" id="IPR051811">
    <property type="entry name" value="Cytochrome_c550/c551-like"/>
</dbReference>
<dbReference type="InterPro" id="IPR056413">
    <property type="entry name" value="TPR_CcmH_CycH"/>
</dbReference>
<keyword evidence="4" id="KW-0249">Electron transport</keyword>
<sequence length="349" mass="37982" precursor="true">MILFWTVVALLVLLAAVYATLPLAREPEPFPSDPLPEELRAEIEALKQEARELEGSERKRTLGRIVQLERRLAELEGRPAVPGARRVSWVALMVTTAFLVFVGGVLLRYTLPRAPGETITTSNLISGERTVDRAKLAELNRLKTRAERNDDAESWLAYGNAAWEVADYNAAAEAYKRVLDLDSKNLTAWKRMGILFFMSGFPEDAAQVLQVVVGVDPNDTEALLFLGNAYSMLGRFDEAISVWERYLAVGGPDAERVNALIAQARAQQEAKAAVDRGQVPAGNVVYEVKCAACHGQNGEGGIGPRLVGNPVLRVDGAVAEIVNKGTGSMPAIPMSEAELQALLDYLKGL</sequence>
<dbReference type="SUPFAM" id="SSF48452">
    <property type="entry name" value="TPR-like"/>
    <property type="match status" value="1"/>
</dbReference>
<feature type="repeat" description="TPR" evidence="6">
    <location>
        <begin position="220"/>
        <end position="253"/>
    </location>
</feature>
<keyword evidence="9" id="KW-1133">Transmembrane helix</keyword>
<dbReference type="SUPFAM" id="SSF46626">
    <property type="entry name" value="Cytochrome c"/>
    <property type="match status" value="1"/>
</dbReference>
<keyword evidence="6" id="KW-0802">TPR repeat</keyword>
<evidence type="ECO:0000256" key="3">
    <source>
        <dbReference type="ARBA" id="ARBA00022723"/>
    </source>
</evidence>
<dbReference type="HOGENOM" id="CLU_815646_0_0_0"/>
<reference evidence="12" key="1">
    <citation type="submission" date="2010-11" db="EMBL/GenBank/DDBJ databases">
        <title>The complete sequence of chromosome of Oceanithermus profundus DSM 14977.</title>
        <authorList>
            <consortium name="US DOE Joint Genome Institute (JGI-PGF)"/>
            <person name="Lucas S."/>
            <person name="Copeland A."/>
            <person name="Lapidus A."/>
            <person name="Bruce D."/>
            <person name="Goodwin L."/>
            <person name="Pitluck S."/>
            <person name="Kyrpides N."/>
            <person name="Mavromatis K."/>
            <person name="Pagani I."/>
            <person name="Ivanova N."/>
            <person name="Zhang X."/>
            <person name="Brettin T."/>
            <person name="Detter J.C."/>
            <person name="Tapia R."/>
            <person name="Han C."/>
            <person name="Land M."/>
            <person name="Hauser L."/>
            <person name="Markowitz V."/>
            <person name="Cheng J.-F."/>
            <person name="Hugenholtz P."/>
            <person name="Woyke T."/>
            <person name="Wu D."/>
            <person name="Tindall B."/>
            <person name="Faehnrich R."/>
            <person name="Brambilla E."/>
            <person name="Klenk H.-P."/>
            <person name="Eisen J.A."/>
        </authorList>
    </citation>
    <scope>NUCLEOTIDE SEQUENCE [LARGE SCALE GENOMIC DNA]</scope>
    <source>
        <strain evidence="12">DSM 14977 / NBRC 100410 / VKM B-2274 / 506</strain>
    </source>
</reference>
<gene>
    <name evidence="11" type="ordered locus">Ocepr_0641</name>
</gene>
<dbReference type="RefSeq" id="WP_013457269.1">
    <property type="nucleotide sequence ID" value="NC_014761.1"/>
</dbReference>
<evidence type="ECO:0000256" key="2">
    <source>
        <dbReference type="ARBA" id="ARBA00022617"/>
    </source>
</evidence>
<evidence type="ECO:0000313" key="12">
    <source>
        <dbReference type="Proteomes" id="UP000008722"/>
    </source>
</evidence>
<feature type="transmembrane region" description="Helical" evidence="9">
    <location>
        <begin position="87"/>
        <end position="107"/>
    </location>
</feature>
<keyword evidence="5 7" id="KW-0408">Iron</keyword>
<dbReference type="KEGG" id="opr:Ocepr_0641"/>
<dbReference type="PROSITE" id="PS51007">
    <property type="entry name" value="CYTC"/>
    <property type="match status" value="1"/>
</dbReference>
<keyword evidence="3 7" id="KW-0479">Metal-binding</keyword>
<dbReference type="eggNOG" id="COG4235">
    <property type="taxonomic scope" value="Bacteria"/>
</dbReference>
<dbReference type="STRING" id="670487.Ocepr_0641"/>
<evidence type="ECO:0000256" key="6">
    <source>
        <dbReference type="PROSITE-ProRule" id="PRU00339"/>
    </source>
</evidence>
<dbReference type="SMART" id="SM00028">
    <property type="entry name" value="TPR"/>
    <property type="match status" value="3"/>
</dbReference>
<proteinExistence type="predicted"/>
<dbReference type="Pfam" id="PF13442">
    <property type="entry name" value="Cytochrome_CBB3"/>
    <property type="match status" value="1"/>
</dbReference>
<dbReference type="Gene3D" id="1.25.40.10">
    <property type="entry name" value="Tetratricopeptide repeat domain"/>
    <property type="match status" value="1"/>
</dbReference>
<dbReference type="GO" id="GO:0009055">
    <property type="term" value="F:electron transfer activity"/>
    <property type="evidence" value="ECO:0007669"/>
    <property type="project" value="InterPro"/>
</dbReference>
<dbReference type="Pfam" id="PF23914">
    <property type="entry name" value="TPR_CcmH_CycH"/>
    <property type="match status" value="1"/>
</dbReference>
<evidence type="ECO:0000256" key="4">
    <source>
        <dbReference type="ARBA" id="ARBA00022982"/>
    </source>
</evidence>
<keyword evidence="8" id="KW-0175">Coiled coil</keyword>
<evidence type="ECO:0000256" key="5">
    <source>
        <dbReference type="ARBA" id="ARBA00023004"/>
    </source>
</evidence>
<keyword evidence="2 7" id="KW-0349">Heme</keyword>
<dbReference type="InterPro" id="IPR019734">
    <property type="entry name" value="TPR_rpt"/>
</dbReference>
<keyword evidence="9" id="KW-0812">Transmembrane</keyword>
<dbReference type="InterPro" id="IPR011990">
    <property type="entry name" value="TPR-like_helical_dom_sf"/>
</dbReference>
<dbReference type="Proteomes" id="UP000008722">
    <property type="component" value="Chromosome"/>
</dbReference>
<dbReference type="InterPro" id="IPR036909">
    <property type="entry name" value="Cyt_c-like_dom_sf"/>
</dbReference>
<dbReference type="GO" id="GO:0020037">
    <property type="term" value="F:heme binding"/>
    <property type="evidence" value="ECO:0007669"/>
    <property type="project" value="InterPro"/>
</dbReference>
<evidence type="ECO:0000256" key="1">
    <source>
        <dbReference type="ARBA" id="ARBA00022448"/>
    </source>
</evidence>
<keyword evidence="1" id="KW-0813">Transport</keyword>
<dbReference type="PANTHER" id="PTHR37823">
    <property type="entry name" value="CYTOCHROME C-553-LIKE"/>
    <property type="match status" value="1"/>
</dbReference>
<name>E4U809_OCEP5</name>
<keyword evidence="9" id="KW-0472">Membrane</keyword>
<evidence type="ECO:0000259" key="10">
    <source>
        <dbReference type="PROSITE" id="PS51007"/>
    </source>
</evidence>
<reference evidence="11 12" key="2">
    <citation type="journal article" date="2011" name="Stand. Genomic Sci.">
        <title>Complete genome sequence of Oceanithermus profundus type strain (506).</title>
        <authorList>
            <person name="Pati A."/>
            <person name="Zhang X."/>
            <person name="Lapidus A."/>
            <person name="Nolan M."/>
            <person name="Lucas S."/>
            <person name="Del Rio T.G."/>
            <person name="Tice H."/>
            <person name="Cheng J.F."/>
            <person name="Tapia R."/>
            <person name="Han C."/>
            <person name="Goodwin L."/>
            <person name="Pitluck S."/>
            <person name="Liolios K."/>
            <person name="Pagani I."/>
            <person name="Ivanova N."/>
            <person name="Mavromatis K."/>
            <person name="Chen A."/>
            <person name="Palaniappan K."/>
            <person name="Hauser L."/>
            <person name="Jeffries C.D."/>
            <person name="Brambilla E.M."/>
            <person name="Rohl A."/>
            <person name="Mwirichia R."/>
            <person name="Rohde M."/>
            <person name="Tindall B.J."/>
            <person name="Sikorski J."/>
            <person name="Wirth R."/>
            <person name="Goker M."/>
            <person name="Woyke T."/>
            <person name="Detter J.C."/>
            <person name="Bristow J."/>
            <person name="Eisen J.A."/>
            <person name="Markowitz V."/>
            <person name="Hugenholtz P."/>
            <person name="Kyrpides N.C."/>
            <person name="Klenk H.P."/>
            <person name="Land M."/>
        </authorList>
    </citation>
    <scope>NUCLEOTIDE SEQUENCE [LARGE SCALE GENOMIC DNA]</scope>
    <source>
        <strain evidence="12">DSM 14977 / NBRC 100410 / VKM B-2274 / 506</strain>
    </source>
</reference>
<feature type="repeat" description="TPR" evidence="6">
    <location>
        <begin position="152"/>
        <end position="185"/>
    </location>
</feature>
<feature type="coiled-coil region" evidence="8">
    <location>
        <begin position="36"/>
        <end position="78"/>
    </location>
</feature>
<evidence type="ECO:0000256" key="7">
    <source>
        <dbReference type="PROSITE-ProRule" id="PRU00433"/>
    </source>
</evidence>
<feature type="domain" description="Cytochrome c" evidence="10">
    <location>
        <begin position="277"/>
        <end position="349"/>
    </location>
</feature>